<accession>E9HKH3</accession>
<evidence type="ECO:0000313" key="3">
    <source>
        <dbReference type="EMBL" id="EFX67758.1"/>
    </source>
</evidence>
<evidence type="ECO:0000256" key="1">
    <source>
        <dbReference type="SAM" id="MobiDB-lite"/>
    </source>
</evidence>
<dbReference type="InParanoid" id="E9HKH3"/>
<dbReference type="PROSITE" id="PS00028">
    <property type="entry name" value="ZINC_FINGER_C2H2_1"/>
    <property type="match status" value="1"/>
</dbReference>
<reference evidence="3 4" key="1">
    <citation type="journal article" date="2011" name="Science">
        <title>The ecoresponsive genome of Daphnia pulex.</title>
        <authorList>
            <person name="Colbourne J.K."/>
            <person name="Pfrender M.E."/>
            <person name="Gilbert D."/>
            <person name="Thomas W.K."/>
            <person name="Tucker A."/>
            <person name="Oakley T.H."/>
            <person name="Tokishita S."/>
            <person name="Aerts A."/>
            <person name="Arnold G.J."/>
            <person name="Basu M.K."/>
            <person name="Bauer D.J."/>
            <person name="Caceres C.E."/>
            <person name="Carmel L."/>
            <person name="Casola C."/>
            <person name="Choi J.H."/>
            <person name="Detter J.C."/>
            <person name="Dong Q."/>
            <person name="Dusheyko S."/>
            <person name="Eads B.D."/>
            <person name="Frohlich T."/>
            <person name="Geiler-Samerotte K.A."/>
            <person name="Gerlach D."/>
            <person name="Hatcher P."/>
            <person name="Jogdeo S."/>
            <person name="Krijgsveld J."/>
            <person name="Kriventseva E.V."/>
            <person name="Kultz D."/>
            <person name="Laforsch C."/>
            <person name="Lindquist E."/>
            <person name="Lopez J."/>
            <person name="Manak J.R."/>
            <person name="Muller J."/>
            <person name="Pangilinan J."/>
            <person name="Patwardhan R.P."/>
            <person name="Pitluck S."/>
            <person name="Pritham E.J."/>
            <person name="Rechtsteiner A."/>
            <person name="Rho M."/>
            <person name="Rogozin I.B."/>
            <person name="Sakarya O."/>
            <person name="Salamov A."/>
            <person name="Schaack S."/>
            <person name="Shapiro H."/>
            <person name="Shiga Y."/>
            <person name="Skalitzky C."/>
            <person name="Smith Z."/>
            <person name="Souvorov A."/>
            <person name="Sung W."/>
            <person name="Tang Z."/>
            <person name="Tsuchiya D."/>
            <person name="Tu H."/>
            <person name="Vos H."/>
            <person name="Wang M."/>
            <person name="Wolf Y.I."/>
            <person name="Yamagata H."/>
            <person name="Yamada T."/>
            <person name="Ye Y."/>
            <person name="Shaw J.R."/>
            <person name="Andrews J."/>
            <person name="Crease T.J."/>
            <person name="Tang H."/>
            <person name="Lucas S.M."/>
            <person name="Robertson H.M."/>
            <person name="Bork P."/>
            <person name="Koonin E.V."/>
            <person name="Zdobnov E.M."/>
            <person name="Grigoriev I.V."/>
            <person name="Lynch M."/>
            <person name="Boore J.L."/>
        </authorList>
    </citation>
    <scope>NUCLEOTIDE SEQUENCE [LARGE SCALE GENOMIC DNA]</scope>
</reference>
<dbReference type="PhylomeDB" id="E9HKH3"/>
<keyword evidence="4" id="KW-1185">Reference proteome</keyword>
<dbReference type="EMBL" id="GL732669">
    <property type="protein sequence ID" value="EFX67758.1"/>
    <property type="molecule type" value="Genomic_DNA"/>
</dbReference>
<organism evidence="3 4">
    <name type="scientific">Daphnia pulex</name>
    <name type="common">Water flea</name>
    <dbReference type="NCBI Taxonomy" id="6669"/>
    <lineage>
        <taxon>Eukaryota</taxon>
        <taxon>Metazoa</taxon>
        <taxon>Ecdysozoa</taxon>
        <taxon>Arthropoda</taxon>
        <taxon>Crustacea</taxon>
        <taxon>Branchiopoda</taxon>
        <taxon>Diplostraca</taxon>
        <taxon>Cladocera</taxon>
        <taxon>Anomopoda</taxon>
        <taxon>Daphniidae</taxon>
        <taxon>Daphnia</taxon>
    </lineage>
</organism>
<evidence type="ECO:0000313" key="4">
    <source>
        <dbReference type="Proteomes" id="UP000000305"/>
    </source>
</evidence>
<dbReference type="Gene3D" id="3.30.40.10">
    <property type="entry name" value="Zinc/RING finger domain, C3HC4 (zinc finger)"/>
    <property type="match status" value="1"/>
</dbReference>
<name>E9HKH3_DAPPU</name>
<dbReference type="AlphaFoldDB" id="E9HKH3"/>
<dbReference type="InterPro" id="IPR013087">
    <property type="entry name" value="Znf_C2H2_type"/>
</dbReference>
<evidence type="ECO:0000259" key="2">
    <source>
        <dbReference type="PROSITE" id="PS00028"/>
    </source>
</evidence>
<feature type="domain" description="C2H2-type" evidence="2">
    <location>
        <begin position="43"/>
        <end position="65"/>
    </location>
</feature>
<protein>
    <recommendedName>
        <fullName evidence="2">C2H2-type domain-containing protein</fullName>
    </recommendedName>
</protein>
<proteinExistence type="predicted"/>
<gene>
    <name evidence="3" type="ORF">DAPPUDRAFT_115174</name>
</gene>
<sequence length="166" mass="18995">MMLHKKNRGRGQNVNQPDEVVTVSNQEVASEITPSNVTNPVRCFTCKQDFCSKCDMVTHRKLVLHNREVCENGENFKFLRQNEFISEDGYITVEEWKSPHSCTTKPSSRDVAVVTANDNIIIQEDGDEENEAYEDCEEETADYQDNSDEETNNCQDYADEDNEGNN</sequence>
<dbReference type="OrthoDB" id="6395342at2759"/>
<dbReference type="InterPro" id="IPR013083">
    <property type="entry name" value="Znf_RING/FYVE/PHD"/>
</dbReference>
<dbReference type="KEGG" id="dpx:DAPPUDRAFT_115174"/>
<dbReference type="Proteomes" id="UP000000305">
    <property type="component" value="Unassembled WGS sequence"/>
</dbReference>
<dbReference type="HOGENOM" id="CLU_1604383_0_0_1"/>
<feature type="region of interest" description="Disordered" evidence="1">
    <location>
        <begin position="124"/>
        <end position="166"/>
    </location>
</feature>